<reference evidence="3 4" key="1">
    <citation type="submission" date="2019-03" db="EMBL/GenBank/DDBJ databases">
        <authorList>
            <person name="Gaulin E."/>
            <person name="Dumas B."/>
        </authorList>
    </citation>
    <scope>NUCLEOTIDE SEQUENCE [LARGE SCALE GENOMIC DNA]</scope>
    <source>
        <strain evidence="3">CBS 568.67</strain>
    </source>
</reference>
<protein>
    <submittedName>
        <fullName evidence="3">Aste57867_19965 protein</fullName>
    </submittedName>
</protein>
<evidence type="ECO:0000313" key="2">
    <source>
        <dbReference type="EMBL" id="KAF0688409.1"/>
    </source>
</evidence>
<dbReference type="Proteomes" id="UP000332933">
    <property type="component" value="Unassembled WGS sequence"/>
</dbReference>
<dbReference type="EMBL" id="CAADRA010006749">
    <property type="protein sequence ID" value="VFT96662.1"/>
    <property type="molecule type" value="Genomic_DNA"/>
</dbReference>
<sequence length="394" mass="45901">MRDKLFAAEEAIASLNMENEALNVREAEDRKRIQHLLHLTQPRAEEVTFYKDCRPEYVARNPVHNEPSALHFDTRDAKVIHKSLLYNINLTNEMHPMHPEKHLKEKKKYTQARRQNHVSKAGRVMRTVYLPSDQTDALLLRVDLLTRQLNDQKKLSNERIQSLLNALALASAESKTQSALHGDEMKTKQNEVERIQQLLSKATQDYLVLRHQAQESDRKAQEEIARLHQLQKTILHEKEDIMTNAKLETAAIRESIREEGNVYAAEFRKKAVSRERDIHILKEQYAAVQESYGARIADLQSRLTKLRSRYKSLESRRNMEMEGFSRDIATLKRHLVKLENVCYGTRLTYDDMKSLRTDENNILTPSGLDGEILQLQKRYANLATEISQYYQDSQ</sequence>
<evidence type="ECO:0000313" key="4">
    <source>
        <dbReference type="Proteomes" id="UP000332933"/>
    </source>
</evidence>
<dbReference type="OrthoDB" id="191169at2759"/>
<evidence type="ECO:0000313" key="3">
    <source>
        <dbReference type="EMBL" id="VFT96662.1"/>
    </source>
</evidence>
<gene>
    <name evidence="3" type="primary">Aste57867_19965</name>
    <name evidence="2" type="ORF">As57867_019899</name>
    <name evidence="3" type="ORF">ASTE57867_19965</name>
</gene>
<organism evidence="3 4">
    <name type="scientific">Aphanomyces stellatus</name>
    <dbReference type="NCBI Taxonomy" id="120398"/>
    <lineage>
        <taxon>Eukaryota</taxon>
        <taxon>Sar</taxon>
        <taxon>Stramenopiles</taxon>
        <taxon>Oomycota</taxon>
        <taxon>Saprolegniomycetes</taxon>
        <taxon>Saprolegniales</taxon>
        <taxon>Verrucalvaceae</taxon>
        <taxon>Aphanomyces</taxon>
    </lineage>
</organism>
<dbReference type="PANTHER" id="PTHR22091:SF1">
    <property type="entry name" value="COILED-COIL DOMAIN-CONTAINING PROTEIN 77"/>
    <property type="match status" value="1"/>
</dbReference>
<name>A0A485LF27_9STRA</name>
<dbReference type="InterPro" id="IPR037696">
    <property type="entry name" value="CCDC77"/>
</dbReference>
<accession>A0A485LF27</accession>
<dbReference type="PANTHER" id="PTHR22091">
    <property type="entry name" value="COILED-COIL DOMAIN-CONTAINING PROTEIN 77"/>
    <property type="match status" value="1"/>
</dbReference>
<dbReference type="AlphaFoldDB" id="A0A485LF27"/>
<keyword evidence="1" id="KW-0175">Coiled coil</keyword>
<keyword evidence="4" id="KW-1185">Reference proteome</keyword>
<feature type="coiled-coil region" evidence="1">
    <location>
        <begin position="185"/>
        <end position="233"/>
    </location>
</feature>
<reference evidence="2" key="2">
    <citation type="submission" date="2019-06" db="EMBL/GenBank/DDBJ databases">
        <title>Genomics analysis of Aphanomyces spp. identifies a new class of oomycete effector associated with host adaptation.</title>
        <authorList>
            <person name="Gaulin E."/>
        </authorList>
    </citation>
    <scope>NUCLEOTIDE SEQUENCE</scope>
    <source>
        <strain evidence="2">CBS 578.67</strain>
    </source>
</reference>
<proteinExistence type="predicted"/>
<dbReference type="EMBL" id="VJMH01006726">
    <property type="protein sequence ID" value="KAF0688409.1"/>
    <property type="molecule type" value="Genomic_DNA"/>
</dbReference>
<evidence type="ECO:0000256" key="1">
    <source>
        <dbReference type="SAM" id="Coils"/>
    </source>
</evidence>